<sequence length="460" mass="50558">MYTIDFTKPIHVHFIGIGGISMSGLAEILLTEGFTVSGSDAKKSKLTSHLESLGATVHYPQLASNITDDIDLVVYTAAIHPDNPEYKYVREKGVPVLTRAQLLGQMMKNYSMPIAVSGTHGKTTTTSLASHVLMAAGCDPTISVGGILPSIHGNIRVGNSGVFITEACEYTNSFLSFFPKISLILNVDADHLDFFKDIDDIRHSFHEFAKLLPSDGTLIIDADTPNYETIANGLDCEVITYGLKNKDGDYTASDITFDKIGHPTFTCSYHGEKIGTFSLLIPGTHNVSNALATIALARKLDIDVETIKEGFKTFMGTDRRFQYKGKVNGVTVIDDYAHHPTEITATLKSAVNYPHKETWCVFQPHTYTRTKALLDDFARALTLADKVILVDIYAAREKNTLGISSRDLQKKIQALGTECYYFPSFKEVESFCLDKCHPDDMLITMGAGDVVKIGETLITM</sequence>
<dbReference type="GO" id="GO:0009252">
    <property type="term" value="P:peptidoglycan biosynthetic process"/>
    <property type="evidence" value="ECO:0007669"/>
    <property type="project" value="UniProtKB-UniRule"/>
</dbReference>
<dbReference type="InterPro" id="IPR013221">
    <property type="entry name" value="Mur_ligase_cen"/>
</dbReference>
<keyword evidence="19" id="KW-1185">Reference proteome</keyword>
<dbReference type="InterPro" id="IPR050061">
    <property type="entry name" value="MurCDEF_pg_biosynth"/>
</dbReference>
<dbReference type="GO" id="GO:0005737">
    <property type="term" value="C:cytoplasm"/>
    <property type="evidence" value="ECO:0007669"/>
    <property type="project" value="UniProtKB-SubCell"/>
</dbReference>
<keyword evidence="8 14" id="KW-0067">ATP-binding</keyword>
<evidence type="ECO:0000256" key="7">
    <source>
        <dbReference type="ARBA" id="ARBA00022741"/>
    </source>
</evidence>
<comment type="similarity">
    <text evidence="14">Belongs to the MurCDEF family.</text>
</comment>
<dbReference type="EC" id="6.3.2.8" evidence="3 14"/>
<dbReference type="KEGG" id="bliq:INP51_14140"/>
<comment type="catalytic activity">
    <reaction evidence="13 14">
        <text>UDP-N-acetyl-alpha-D-muramate + L-alanine + ATP = UDP-N-acetyl-alpha-D-muramoyl-L-alanine + ADP + phosphate + H(+)</text>
        <dbReference type="Rhea" id="RHEA:23372"/>
        <dbReference type="ChEBI" id="CHEBI:15378"/>
        <dbReference type="ChEBI" id="CHEBI:30616"/>
        <dbReference type="ChEBI" id="CHEBI:43474"/>
        <dbReference type="ChEBI" id="CHEBI:57972"/>
        <dbReference type="ChEBI" id="CHEBI:70757"/>
        <dbReference type="ChEBI" id="CHEBI:83898"/>
        <dbReference type="ChEBI" id="CHEBI:456216"/>
        <dbReference type="EC" id="6.3.2.8"/>
    </reaction>
</comment>
<dbReference type="InterPro" id="IPR036565">
    <property type="entry name" value="Mur-like_cat_sf"/>
</dbReference>
<dbReference type="Gene3D" id="3.40.50.720">
    <property type="entry name" value="NAD(P)-binding Rossmann-like Domain"/>
    <property type="match status" value="1"/>
</dbReference>
<dbReference type="Pfam" id="PF02875">
    <property type="entry name" value="Mur_ligase_C"/>
    <property type="match status" value="1"/>
</dbReference>
<evidence type="ECO:0000259" key="17">
    <source>
        <dbReference type="Pfam" id="PF08245"/>
    </source>
</evidence>
<dbReference type="RefSeq" id="WP_193735425.1">
    <property type="nucleotide sequence ID" value="NZ_CP063304.1"/>
</dbReference>
<dbReference type="Gene3D" id="3.40.1190.10">
    <property type="entry name" value="Mur-like, catalytic domain"/>
    <property type="match status" value="1"/>
</dbReference>
<dbReference type="InterPro" id="IPR004101">
    <property type="entry name" value="Mur_ligase_C"/>
</dbReference>
<dbReference type="InterPro" id="IPR000713">
    <property type="entry name" value="Mur_ligase_N"/>
</dbReference>
<keyword evidence="11 14" id="KW-0131">Cell cycle</keyword>
<name>A0A7M2RG07_9FIRM</name>
<accession>A0A7M2RG07</accession>
<feature type="binding site" evidence="14">
    <location>
        <begin position="118"/>
        <end position="124"/>
    </location>
    <ligand>
        <name>ATP</name>
        <dbReference type="ChEBI" id="CHEBI:30616"/>
    </ligand>
</feature>
<dbReference type="SUPFAM" id="SSF53244">
    <property type="entry name" value="MurD-like peptide ligases, peptide-binding domain"/>
    <property type="match status" value="1"/>
</dbReference>
<evidence type="ECO:0000256" key="9">
    <source>
        <dbReference type="ARBA" id="ARBA00022960"/>
    </source>
</evidence>
<keyword evidence="5 14" id="KW-0436">Ligase</keyword>
<dbReference type="PANTHER" id="PTHR43445:SF3">
    <property type="entry name" value="UDP-N-ACETYLMURAMATE--L-ALANINE LIGASE"/>
    <property type="match status" value="1"/>
</dbReference>
<evidence type="ECO:0000256" key="1">
    <source>
        <dbReference type="ARBA" id="ARBA00004496"/>
    </source>
</evidence>
<proteinExistence type="inferred from homology"/>
<comment type="pathway">
    <text evidence="2 14">Cell wall biogenesis; peptidoglycan biosynthesis.</text>
</comment>
<evidence type="ECO:0000259" key="16">
    <source>
        <dbReference type="Pfam" id="PF02875"/>
    </source>
</evidence>
<evidence type="ECO:0000313" key="18">
    <source>
        <dbReference type="EMBL" id="QOV19078.1"/>
    </source>
</evidence>
<organism evidence="18 19">
    <name type="scientific">Blautia liquoris</name>
    <dbReference type="NCBI Taxonomy" id="2779518"/>
    <lineage>
        <taxon>Bacteria</taxon>
        <taxon>Bacillati</taxon>
        <taxon>Bacillota</taxon>
        <taxon>Clostridia</taxon>
        <taxon>Lachnospirales</taxon>
        <taxon>Lachnospiraceae</taxon>
        <taxon>Blautia</taxon>
    </lineage>
</organism>
<evidence type="ECO:0000256" key="11">
    <source>
        <dbReference type="ARBA" id="ARBA00023306"/>
    </source>
</evidence>
<dbReference type="UniPathway" id="UPA00219"/>
<dbReference type="NCBIfam" id="TIGR01082">
    <property type="entry name" value="murC"/>
    <property type="match status" value="1"/>
</dbReference>
<evidence type="ECO:0000256" key="8">
    <source>
        <dbReference type="ARBA" id="ARBA00022840"/>
    </source>
</evidence>
<feature type="domain" description="Mur ligase central" evidence="17">
    <location>
        <begin position="116"/>
        <end position="297"/>
    </location>
</feature>
<evidence type="ECO:0000256" key="12">
    <source>
        <dbReference type="ARBA" id="ARBA00023316"/>
    </source>
</evidence>
<evidence type="ECO:0000259" key="15">
    <source>
        <dbReference type="Pfam" id="PF01225"/>
    </source>
</evidence>
<evidence type="ECO:0000256" key="4">
    <source>
        <dbReference type="ARBA" id="ARBA00022490"/>
    </source>
</evidence>
<dbReference type="EMBL" id="CP063304">
    <property type="protein sequence ID" value="QOV19078.1"/>
    <property type="molecule type" value="Genomic_DNA"/>
</dbReference>
<dbReference type="GO" id="GO:0005524">
    <property type="term" value="F:ATP binding"/>
    <property type="evidence" value="ECO:0007669"/>
    <property type="project" value="UniProtKB-UniRule"/>
</dbReference>
<dbReference type="GO" id="GO:0071555">
    <property type="term" value="P:cell wall organization"/>
    <property type="evidence" value="ECO:0007669"/>
    <property type="project" value="UniProtKB-KW"/>
</dbReference>
<dbReference type="HAMAP" id="MF_00046">
    <property type="entry name" value="MurC"/>
    <property type="match status" value="1"/>
</dbReference>
<evidence type="ECO:0000256" key="2">
    <source>
        <dbReference type="ARBA" id="ARBA00004752"/>
    </source>
</evidence>
<dbReference type="Pfam" id="PF08245">
    <property type="entry name" value="Mur_ligase_M"/>
    <property type="match status" value="1"/>
</dbReference>
<dbReference type="SUPFAM" id="SSF51984">
    <property type="entry name" value="MurCD N-terminal domain"/>
    <property type="match status" value="1"/>
</dbReference>
<evidence type="ECO:0000256" key="10">
    <source>
        <dbReference type="ARBA" id="ARBA00022984"/>
    </source>
</evidence>
<keyword evidence="9 14" id="KW-0133">Cell shape</keyword>
<evidence type="ECO:0000256" key="13">
    <source>
        <dbReference type="ARBA" id="ARBA00047833"/>
    </source>
</evidence>
<keyword evidence="10 14" id="KW-0573">Peptidoglycan synthesis</keyword>
<feature type="domain" description="Mur ligase C-terminal" evidence="16">
    <location>
        <begin position="319"/>
        <end position="448"/>
    </location>
</feature>
<feature type="domain" description="Mur ligase N-terminal catalytic" evidence="15">
    <location>
        <begin position="11"/>
        <end position="110"/>
    </location>
</feature>
<dbReference type="Pfam" id="PF01225">
    <property type="entry name" value="Mur_ligase"/>
    <property type="match status" value="1"/>
</dbReference>
<comment type="function">
    <text evidence="14">Cell wall formation.</text>
</comment>
<gene>
    <name evidence="14" type="primary">murC</name>
    <name evidence="18" type="ORF">INP51_14140</name>
</gene>
<dbReference type="PANTHER" id="PTHR43445">
    <property type="entry name" value="UDP-N-ACETYLMURAMATE--L-ALANINE LIGASE-RELATED"/>
    <property type="match status" value="1"/>
</dbReference>
<dbReference type="InterPro" id="IPR036615">
    <property type="entry name" value="Mur_ligase_C_dom_sf"/>
</dbReference>
<dbReference type="InterPro" id="IPR005758">
    <property type="entry name" value="UDP-N-AcMur_Ala_ligase_MurC"/>
</dbReference>
<evidence type="ECO:0000313" key="19">
    <source>
        <dbReference type="Proteomes" id="UP000593601"/>
    </source>
</evidence>
<comment type="subcellular location">
    <subcellularLocation>
        <location evidence="1 14">Cytoplasm</location>
    </subcellularLocation>
</comment>
<keyword evidence="6 14" id="KW-0132">Cell division</keyword>
<dbReference type="GO" id="GO:0008763">
    <property type="term" value="F:UDP-N-acetylmuramate-L-alanine ligase activity"/>
    <property type="evidence" value="ECO:0007669"/>
    <property type="project" value="UniProtKB-UniRule"/>
</dbReference>
<evidence type="ECO:0000256" key="5">
    <source>
        <dbReference type="ARBA" id="ARBA00022598"/>
    </source>
</evidence>
<dbReference type="GO" id="GO:0051301">
    <property type="term" value="P:cell division"/>
    <property type="evidence" value="ECO:0007669"/>
    <property type="project" value="UniProtKB-KW"/>
</dbReference>
<reference evidence="18 19" key="1">
    <citation type="submission" date="2020-10" db="EMBL/GenBank/DDBJ databases">
        <title>Blautia liquoris sp.nov., isolated from the mud in a fermentation cellar used for the production of Chinese strong-flavoured liquor.</title>
        <authorList>
            <person name="Lu L."/>
        </authorList>
    </citation>
    <scope>NUCLEOTIDE SEQUENCE [LARGE SCALE GENOMIC DNA]</scope>
    <source>
        <strain evidence="18 19">LZLJ-3</strain>
    </source>
</reference>
<protein>
    <recommendedName>
        <fullName evidence="3 14">UDP-N-acetylmuramate--L-alanine ligase</fullName>
        <ecNumber evidence="3 14">6.3.2.8</ecNumber>
    </recommendedName>
    <alternativeName>
        <fullName evidence="14">UDP-N-acetylmuramoyl-L-alanine synthetase</fullName>
    </alternativeName>
</protein>
<dbReference type="SUPFAM" id="SSF53623">
    <property type="entry name" value="MurD-like peptide ligases, catalytic domain"/>
    <property type="match status" value="1"/>
</dbReference>
<dbReference type="Proteomes" id="UP000593601">
    <property type="component" value="Chromosome"/>
</dbReference>
<evidence type="ECO:0000256" key="6">
    <source>
        <dbReference type="ARBA" id="ARBA00022618"/>
    </source>
</evidence>
<dbReference type="Gene3D" id="3.90.190.20">
    <property type="entry name" value="Mur ligase, C-terminal domain"/>
    <property type="match status" value="1"/>
</dbReference>
<dbReference type="GO" id="GO:0008360">
    <property type="term" value="P:regulation of cell shape"/>
    <property type="evidence" value="ECO:0007669"/>
    <property type="project" value="UniProtKB-KW"/>
</dbReference>
<evidence type="ECO:0000256" key="3">
    <source>
        <dbReference type="ARBA" id="ARBA00012211"/>
    </source>
</evidence>
<keyword evidence="4 14" id="KW-0963">Cytoplasm</keyword>
<dbReference type="AlphaFoldDB" id="A0A7M2RG07"/>
<keyword evidence="7 14" id="KW-0547">Nucleotide-binding</keyword>
<keyword evidence="12 14" id="KW-0961">Cell wall biogenesis/degradation</keyword>
<evidence type="ECO:0000256" key="14">
    <source>
        <dbReference type="HAMAP-Rule" id="MF_00046"/>
    </source>
</evidence>